<keyword evidence="9" id="KW-0902">Two-component regulatory system</keyword>
<evidence type="ECO:0000256" key="2">
    <source>
        <dbReference type="ARBA" id="ARBA00004370"/>
    </source>
</evidence>
<reference evidence="14 15" key="1">
    <citation type="submission" date="2018-09" db="EMBL/GenBank/DDBJ databases">
        <title>Marinorhizobium profundi gen. nov., sp. nov., isolated from a deep-sea sediment sample from the New Britain Trench and proposal of Marinorhizobiaceae fam. nov. in the order Rhizobiales of the class Alphaproteobacteria.</title>
        <authorList>
            <person name="Cao J."/>
        </authorList>
    </citation>
    <scope>NUCLEOTIDE SEQUENCE [LARGE SCALE GENOMIC DNA]</scope>
    <source>
        <strain evidence="14 15">WS11</strain>
    </source>
</reference>
<dbReference type="InterPro" id="IPR036097">
    <property type="entry name" value="HisK_dim/P_sf"/>
</dbReference>
<dbReference type="Gene3D" id="1.10.287.130">
    <property type="match status" value="1"/>
</dbReference>
<keyword evidence="6 11" id="KW-0812">Transmembrane</keyword>
<evidence type="ECO:0000256" key="11">
    <source>
        <dbReference type="SAM" id="Phobius"/>
    </source>
</evidence>
<dbReference type="PROSITE" id="PS50109">
    <property type="entry name" value="HIS_KIN"/>
    <property type="match status" value="1"/>
</dbReference>
<dbReference type="KEGG" id="abaw:D5400_16565"/>
<feature type="transmembrane region" description="Helical" evidence="11">
    <location>
        <begin position="179"/>
        <end position="202"/>
    </location>
</feature>
<evidence type="ECO:0000256" key="9">
    <source>
        <dbReference type="ARBA" id="ARBA00023012"/>
    </source>
</evidence>
<keyword evidence="5" id="KW-0808">Transferase</keyword>
<dbReference type="InterPro" id="IPR050428">
    <property type="entry name" value="TCS_sensor_his_kinase"/>
</dbReference>
<feature type="domain" description="HAMP" evidence="13">
    <location>
        <begin position="199"/>
        <end position="250"/>
    </location>
</feature>
<dbReference type="InterPro" id="IPR003660">
    <property type="entry name" value="HAMP_dom"/>
</dbReference>
<dbReference type="InterPro" id="IPR003661">
    <property type="entry name" value="HisK_dim/P_dom"/>
</dbReference>
<name>A0A3S9B6V1_9HYPH</name>
<dbReference type="SMART" id="SM00387">
    <property type="entry name" value="HATPase_c"/>
    <property type="match status" value="1"/>
</dbReference>
<proteinExistence type="predicted"/>
<keyword evidence="15" id="KW-1185">Reference proteome</keyword>
<dbReference type="Proteomes" id="UP000268192">
    <property type="component" value="Chromosome"/>
</dbReference>
<feature type="transmembrane region" description="Helical" evidence="11">
    <location>
        <begin position="12"/>
        <end position="35"/>
    </location>
</feature>
<protein>
    <recommendedName>
        <fullName evidence="3">histidine kinase</fullName>
        <ecNumber evidence="3">2.7.13.3</ecNumber>
    </recommendedName>
</protein>
<evidence type="ECO:0000259" key="13">
    <source>
        <dbReference type="PROSITE" id="PS50885"/>
    </source>
</evidence>
<dbReference type="RefSeq" id="WP_126010995.1">
    <property type="nucleotide sequence ID" value="NZ_CP032509.1"/>
</dbReference>
<dbReference type="OrthoDB" id="9809567at2"/>
<evidence type="ECO:0000313" key="14">
    <source>
        <dbReference type="EMBL" id="AZN72670.1"/>
    </source>
</evidence>
<dbReference type="GO" id="GO:0005886">
    <property type="term" value="C:plasma membrane"/>
    <property type="evidence" value="ECO:0007669"/>
    <property type="project" value="TreeGrafter"/>
</dbReference>
<dbReference type="InterPro" id="IPR036890">
    <property type="entry name" value="HATPase_C_sf"/>
</dbReference>
<feature type="domain" description="Histidine kinase" evidence="12">
    <location>
        <begin position="258"/>
        <end position="469"/>
    </location>
</feature>
<evidence type="ECO:0000256" key="5">
    <source>
        <dbReference type="ARBA" id="ARBA00022679"/>
    </source>
</evidence>
<evidence type="ECO:0000256" key="1">
    <source>
        <dbReference type="ARBA" id="ARBA00000085"/>
    </source>
</evidence>
<comment type="subcellular location">
    <subcellularLocation>
        <location evidence="2">Membrane</location>
    </subcellularLocation>
</comment>
<dbReference type="GO" id="GO:0000155">
    <property type="term" value="F:phosphorelay sensor kinase activity"/>
    <property type="evidence" value="ECO:0007669"/>
    <property type="project" value="InterPro"/>
</dbReference>
<dbReference type="Gene3D" id="3.30.565.10">
    <property type="entry name" value="Histidine kinase-like ATPase, C-terminal domain"/>
    <property type="match status" value="1"/>
</dbReference>
<dbReference type="PANTHER" id="PTHR45436">
    <property type="entry name" value="SENSOR HISTIDINE KINASE YKOH"/>
    <property type="match status" value="1"/>
</dbReference>
<dbReference type="SUPFAM" id="SSF55874">
    <property type="entry name" value="ATPase domain of HSP90 chaperone/DNA topoisomerase II/histidine kinase"/>
    <property type="match status" value="1"/>
</dbReference>
<evidence type="ECO:0000256" key="8">
    <source>
        <dbReference type="ARBA" id="ARBA00022989"/>
    </source>
</evidence>
<dbReference type="InterPro" id="IPR004358">
    <property type="entry name" value="Sig_transdc_His_kin-like_C"/>
</dbReference>
<organism evidence="14 15">
    <name type="scientific">Georhizobium profundi</name>
    <dbReference type="NCBI Taxonomy" id="2341112"/>
    <lineage>
        <taxon>Bacteria</taxon>
        <taxon>Pseudomonadati</taxon>
        <taxon>Pseudomonadota</taxon>
        <taxon>Alphaproteobacteria</taxon>
        <taxon>Hyphomicrobiales</taxon>
        <taxon>Rhizobiaceae</taxon>
        <taxon>Georhizobium</taxon>
    </lineage>
</organism>
<keyword evidence="4" id="KW-0597">Phosphoprotein</keyword>
<dbReference type="PANTHER" id="PTHR45436:SF5">
    <property type="entry name" value="SENSOR HISTIDINE KINASE TRCS"/>
    <property type="match status" value="1"/>
</dbReference>
<dbReference type="EC" id="2.7.13.3" evidence="3"/>
<evidence type="ECO:0000313" key="15">
    <source>
        <dbReference type="Proteomes" id="UP000268192"/>
    </source>
</evidence>
<dbReference type="SUPFAM" id="SSF47384">
    <property type="entry name" value="Homodimeric domain of signal transducing histidine kinase"/>
    <property type="match status" value="1"/>
</dbReference>
<evidence type="ECO:0000256" key="10">
    <source>
        <dbReference type="ARBA" id="ARBA00023136"/>
    </source>
</evidence>
<sequence>MAAARPKRVSSLTLRVLAVSTLWAVIALIAVGLIINTLYRQGTERGFRELLRAHLYNVVNSVWINGEGELRGEPEFGDLRYSQPATGWYWVVEPIEGSNSPPKSSISLGGRSLDRPSQEEISFNALYERAYDVVDPFGNDVVVMETEVELNDEGRVARFRVTGNRDAVEADVAEFTNQLTIALVIFGVASLFVNAGAILIGLRPLDSVRRALESIRTGKSSSLNDEFPREIAPLAGEVNALIDTNRRVVERARMQVGNLAHSLKTPLAVLLNESKGMTSEHGDLVRNQAETMQRQVQTYLDRARIVAQSGSILARTEAEPAFERLIRVMRRLNPNLAFELSVKPKGVWIALEQHDLEEIGGNLLDNAAKFARSRIKVSLAVGAVAPARPDDGPSDGWLTLVVEDDGPGLTADQMAEAVKRGRRLDESKPGTGLGLSIVDEIAREYHGVLRLTQSPLGGLRAEVTLPAIKEAASRLRLRS</sequence>
<dbReference type="InterPro" id="IPR003594">
    <property type="entry name" value="HATPase_dom"/>
</dbReference>
<comment type="catalytic activity">
    <reaction evidence="1">
        <text>ATP + protein L-histidine = ADP + protein N-phospho-L-histidine.</text>
        <dbReference type="EC" id="2.7.13.3"/>
    </reaction>
</comment>
<keyword evidence="7 14" id="KW-0418">Kinase</keyword>
<gene>
    <name evidence="14" type="ORF">D5400_16565</name>
</gene>
<dbReference type="InterPro" id="IPR005467">
    <property type="entry name" value="His_kinase_dom"/>
</dbReference>
<keyword evidence="10 11" id="KW-0472">Membrane</keyword>
<evidence type="ECO:0000256" key="4">
    <source>
        <dbReference type="ARBA" id="ARBA00022553"/>
    </source>
</evidence>
<evidence type="ECO:0000256" key="6">
    <source>
        <dbReference type="ARBA" id="ARBA00022692"/>
    </source>
</evidence>
<dbReference type="SMART" id="SM00388">
    <property type="entry name" value="HisKA"/>
    <property type="match status" value="1"/>
</dbReference>
<accession>A0A3S9B6V1</accession>
<dbReference type="Pfam" id="PF02518">
    <property type="entry name" value="HATPase_c"/>
    <property type="match status" value="1"/>
</dbReference>
<dbReference type="AlphaFoldDB" id="A0A3S9B6V1"/>
<dbReference type="PRINTS" id="PR00344">
    <property type="entry name" value="BCTRLSENSOR"/>
</dbReference>
<evidence type="ECO:0000256" key="7">
    <source>
        <dbReference type="ARBA" id="ARBA00022777"/>
    </source>
</evidence>
<evidence type="ECO:0000259" key="12">
    <source>
        <dbReference type="PROSITE" id="PS50109"/>
    </source>
</evidence>
<evidence type="ECO:0000256" key="3">
    <source>
        <dbReference type="ARBA" id="ARBA00012438"/>
    </source>
</evidence>
<dbReference type="EMBL" id="CP032509">
    <property type="protein sequence ID" value="AZN72670.1"/>
    <property type="molecule type" value="Genomic_DNA"/>
</dbReference>
<dbReference type="CDD" id="cd00082">
    <property type="entry name" value="HisKA"/>
    <property type="match status" value="1"/>
</dbReference>
<keyword evidence="8 11" id="KW-1133">Transmembrane helix</keyword>
<dbReference type="PROSITE" id="PS50885">
    <property type="entry name" value="HAMP"/>
    <property type="match status" value="1"/>
</dbReference>